<feature type="transmembrane region" description="Helical" evidence="1">
    <location>
        <begin position="6"/>
        <end position="30"/>
    </location>
</feature>
<name>A0A7U2I034_PHANO</name>
<sequence length="74" mass="8627">MTNDFWNIYGAWLFPLLSGGLSASLASWLYSNMFSRLRFMELDRQEAQHVMKWPTRPVHMGLHHTLLSLGAQFD</sequence>
<proteinExistence type="predicted"/>
<protein>
    <submittedName>
        <fullName evidence="2">Uncharacterized protein</fullName>
    </submittedName>
</protein>
<evidence type="ECO:0000313" key="2">
    <source>
        <dbReference type="EMBL" id="QRC94422.1"/>
    </source>
</evidence>
<dbReference type="AlphaFoldDB" id="A0A7U2I034"/>
<gene>
    <name evidence="2" type="ORF">JI435_405790</name>
</gene>
<keyword evidence="1" id="KW-0472">Membrane</keyword>
<keyword evidence="3" id="KW-1185">Reference proteome</keyword>
<accession>A0A7U2I034</accession>
<dbReference type="VEuPathDB" id="FungiDB:JI435_405790"/>
<evidence type="ECO:0000313" key="3">
    <source>
        <dbReference type="Proteomes" id="UP000663193"/>
    </source>
</evidence>
<organism evidence="2 3">
    <name type="scientific">Phaeosphaeria nodorum (strain SN15 / ATCC MYA-4574 / FGSC 10173)</name>
    <name type="common">Glume blotch fungus</name>
    <name type="synonym">Parastagonospora nodorum</name>
    <dbReference type="NCBI Taxonomy" id="321614"/>
    <lineage>
        <taxon>Eukaryota</taxon>
        <taxon>Fungi</taxon>
        <taxon>Dikarya</taxon>
        <taxon>Ascomycota</taxon>
        <taxon>Pezizomycotina</taxon>
        <taxon>Dothideomycetes</taxon>
        <taxon>Pleosporomycetidae</taxon>
        <taxon>Pleosporales</taxon>
        <taxon>Pleosporineae</taxon>
        <taxon>Phaeosphaeriaceae</taxon>
        <taxon>Parastagonospora</taxon>
    </lineage>
</organism>
<evidence type="ECO:0000256" key="1">
    <source>
        <dbReference type="SAM" id="Phobius"/>
    </source>
</evidence>
<dbReference type="Proteomes" id="UP000663193">
    <property type="component" value="Chromosome 4"/>
</dbReference>
<reference evidence="3" key="1">
    <citation type="journal article" date="2021" name="BMC Genomics">
        <title>Chromosome-level genome assembly and manually-curated proteome of model necrotroph Parastagonospora nodorum Sn15 reveals a genome-wide trove of candidate effector homologs, and redundancy of virulence-related functions within an accessory chromosome.</title>
        <authorList>
            <person name="Bertazzoni S."/>
            <person name="Jones D.A.B."/>
            <person name="Phan H.T."/>
            <person name="Tan K.-C."/>
            <person name="Hane J.K."/>
        </authorList>
    </citation>
    <scope>NUCLEOTIDE SEQUENCE [LARGE SCALE GENOMIC DNA]</scope>
    <source>
        <strain evidence="3">SN15 / ATCC MYA-4574 / FGSC 10173)</strain>
    </source>
</reference>
<keyword evidence="1" id="KW-0812">Transmembrane</keyword>
<dbReference type="EMBL" id="CP069026">
    <property type="protein sequence ID" value="QRC94422.1"/>
    <property type="molecule type" value="Genomic_DNA"/>
</dbReference>
<keyword evidence="1" id="KW-1133">Transmembrane helix</keyword>